<reference evidence="1 2" key="1">
    <citation type="journal article" date="2021" name="Int. J. Syst. Evol. Microbiol.">
        <title>Reticulibacter mediterranei gen. nov., sp. nov., within the new family Reticulibacteraceae fam. nov., and Ktedonospora formicarum gen. nov., sp. nov., Ktedonobacter robiniae sp. nov., Dictyobacter formicarum sp. nov. and Dictyobacter arantiisoli sp. nov., belonging to the class Ktedonobacteria.</title>
        <authorList>
            <person name="Yabe S."/>
            <person name="Zheng Y."/>
            <person name="Wang C.M."/>
            <person name="Sakai Y."/>
            <person name="Abe K."/>
            <person name="Yokota A."/>
            <person name="Donadio S."/>
            <person name="Cavaletti L."/>
            <person name="Monciardini P."/>
        </authorList>
    </citation>
    <scope>NUCLEOTIDE SEQUENCE [LARGE SCALE GENOMIC DNA]</scope>
    <source>
        <strain evidence="1 2">SOSP1-9</strain>
    </source>
</reference>
<dbReference type="EMBL" id="BNJJ01000058">
    <property type="protein sequence ID" value="GHO89937.1"/>
    <property type="molecule type" value="Genomic_DNA"/>
</dbReference>
<sequence>MNLEQAHNDVVEAVKDINHYVTMMYGVVGKQGVDIRDIKIGVRSIDERLTALDTRLTTLEQNVNSRFDRLEKLLLDRLPPA</sequence>
<proteinExistence type="predicted"/>
<evidence type="ECO:0000313" key="2">
    <source>
        <dbReference type="Proteomes" id="UP000635565"/>
    </source>
</evidence>
<gene>
    <name evidence="1" type="ORF">KSZ_79430</name>
</gene>
<evidence type="ECO:0000313" key="1">
    <source>
        <dbReference type="EMBL" id="GHO89937.1"/>
    </source>
</evidence>
<dbReference type="Proteomes" id="UP000635565">
    <property type="component" value="Unassembled WGS sequence"/>
</dbReference>
<organism evidence="1 2">
    <name type="scientific">Dictyobacter formicarum</name>
    <dbReference type="NCBI Taxonomy" id="2778368"/>
    <lineage>
        <taxon>Bacteria</taxon>
        <taxon>Bacillati</taxon>
        <taxon>Chloroflexota</taxon>
        <taxon>Ktedonobacteria</taxon>
        <taxon>Ktedonobacterales</taxon>
        <taxon>Dictyobacteraceae</taxon>
        <taxon>Dictyobacter</taxon>
    </lineage>
</organism>
<protein>
    <submittedName>
        <fullName evidence="1">Uncharacterized protein</fullName>
    </submittedName>
</protein>
<name>A0ABQ3VUH5_9CHLR</name>
<comment type="caution">
    <text evidence="1">The sequence shown here is derived from an EMBL/GenBank/DDBJ whole genome shotgun (WGS) entry which is preliminary data.</text>
</comment>
<keyword evidence="2" id="KW-1185">Reference proteome</keyword>
<accession>A0ABQ3VUH5</accession>